<feature type="active site" description="Proton donor" evidence="9 11">
    <location>
        <position position="156"/>
    </location>
</feature>
<dbReference type="GO" id="GO:0005634">
    <property type="term" value="C:nucleus"/>
    <property type="evidence" value="ECO:0007669"/>
    <property type="project" value="UniProtKB-SubCell"/>
</dbReference>
<dbReference type="Proteomes" id="UP000186594">
    <property type="component" value="Unassembled WGS sequence"/>
</dbReference>
<evidence type="ECO:0000256" key="8">
    <source>
        <dbReference type="ARBA" id="ARBA00023242"/>
    </source>
</evidence>
<keyword evidence="5 11" id="KW-0833">Ubl conjugation pathway</keyword>
<evidence type="ECO:0000256" key="1">
    <source>
        <dbReference type="ARBA" id="ARBA00000707"/>
    </source>
</evidence>
<dbReference type="AlphaFoldDB" id="A0A1U7LGH5"/>
<dbReference type="GO" id="GO:0004843">
    <property type="term" value="F:cysteine-type deubiquitinase activity"/>
    <property type="evidence" value="ECO:0007669"/>
    <property type="project" value="UniProtKB-UniRule"/>
</dbReference>
<comment type="similarity">
    <text evidence="3 11 12">Belongs to the peptidase C12 family.</text>
</comment>
<dbReference type="PIRSF" id="PIRSF038120">
    <property type="entry name" value="Ubiquitinyl_hydrolase_UCH37"/>
    <property type="match status" value="1"/>
</dbReference>
<evidence type="ECO:0000256" key="7">
    <source>
        <dbReference type="ARBA" id="ARBA00022807"/>
    </source>
</evidence>
<dbReference type="Gene3D" id="1.20.58.860">
    <property type="match status" value="1"/>
</dbReference>
<dbReference type="PROSITE" id="PS52048">
    <property type="entry name" value="UCH_DOMAIN"/>
    <property type="match status" value="1"/>
</dbReference>
<dbReference type="GO" id="GO:0005737">
    <property type="term" value="C:cytoplasm"/>
    <property type="evidence" value="ECO:0007669"/>
    <property type="project" value="TreeGrafter"/>
</dbReference>
<comment type="subcellular location">
    <subcellularLocation>
        <location evidence="2">Nucleus</location>
    </subcellularLocation>
</comment>
<dbReference type="SUPFAM" id="SSF54001">
    <property type="entry name" value="Cysteine proteinases"/>
    <property type="match status" value="1"/>
</dbReference>
<dbReference type="FunFam" id="3.40.532.10:FF:000003">
    <property type="entry name" value="Ubiquitin carboxyl-terminal hydrolase"/>
    <property type="match status" value="1"/>
</dbReference>
<keyword evidence="15" id="KW-1185">Reference proteome</keyword>
<dbReference type="InterPro" id="IPR038765">
    <property type="entry name" value="Papain-like_cys_pep_sf"/>
</dbReference>
<keyword evidence="6 11" id="KW-0378">Hydrolase</keyword>
<feature type="active site" description="Nucleophile" evidence="9 11">
    <location>
        <position position="84"/>
    </location>
</feature>
<dbReference type="PANTHER" id="PTHR10589:SF16">
    <property type="entry name" value="UBIQUITIN CARBOXYL-TERMINAL HYDROLASE ISOZYME L5"/>
    <property type="match status" value="1"/>
</dbReference>
<evidence type="ECO:0000256" key="9">
    <source>
        <dbReference type="PIRSR" id="PIRSR038120-1"/>
    </source>
</evidence>
<accession>A0A1U7LGH5</accession>
<dbReference type="GO" id="GO:0016579">
    <property type="term" value="P:protein deubiquitination"/>
    <property type="evidence" value="ECO:0007669"/>
    <property type="project" value="InterPro"/>
</dbReference>
<feature type="site" description="Important for enzyme activity" evidence="10 11">
    <location>
        <position position="171"/>
    </location>
</feature>
<keyword evidence="8" id="KW-0539">Nucleus</keyword>
<dbReference type="InterPro" id="IPR041507">
    <property type="entry name" value="UCH_C"/>
</dbReference>
<dbReference type="EC" id="3.4.19.12" evidence="12"/>
<evidence type="ECO:0000256" key="2">
    <source>
        <dbReference type="ARBA" id="ARBA00004123"/>
    </source>
</evidence>
<comment type="caution">
    <text evidence="14">The sequence shown here is derived from an EMBL/GenBank/DDBJ whole genome shotgun (WGS) entry which is preliminary data.</text>
</comment>
<keyword evidence="7 11" id="KW-0788">Thiol protease</keyword>
<dbReference type="EMBL" id="LXFE01004415">
    <property type="protein sequence ID" value="OLL21631.1"/>
    <property type="molecule type" value="Genomic_DNA"/>
</dbReference>
<evidence type="ECO:0000313" key="15">
    <source>
        <dbReference type="Proteomes" id="UP000186594"/>
    </source>
</evidence>
<feature type="domain" description="UCH catalytic" evidence="13">
    <location>
        <begin position="3"/>
        <end position="215"/>
    </location>
</feature>
<reference evidence="14 15" key="1">
    <citation type="submission" date="2016-04" db="EMBL/GenBank/DDBJ databases">
        <title>Evolutionary innovation and constraint leading to complex multicellularity in the Ascomycota.</title>
        <authorList>
            <person name="Cisse O."/>
            <person name="Nguyen A."/>
            <person name="Hewitt D.A."/>
            <person name="Jedd G."/>
            <person name="Stajich J.E."/>
        </authorList>
    </citation>
    <scope>NUCLEOTIDE SEQUENCE [LARGE SCALE GENOMIC DNA]</scope>
    <source>
        <strain evidence="14 15">DAH-3</strain>
    </source>
</reference>
<protein>
    <recommendedName>
        <fullName evidence="12">Ubiquitin carboxyl-terminal hydrolase</fullName>
        <ecNumber evidence="12">3.4.19.12</ecNumber>
    </recommendedName>
</protein>
<dbReference type="GO" id="GO:0000338">
    <property type="term" value="P:protein deneddylation"/>
    <property type="evidence" value="ECO:0007669"/>
    <property type="project" value="EnsemblFungi"/>
</dbReference>
<dbReference type="PRINTS" id="PR00707">
    <property type="entry name" value="UBCTHYDRLASE"/>
</dbReference>
<name>A0A1U7LGH5_NEOID</name>
<organism evidence="14 15">
    <name type="scientific">Neolecta irregularis (strain DAH-3)</name>
    <dbReference type="NCBI Taxonomy" id="1198029"/>
    <lineage>
        <taxon>Eukaryota</taxon>
        <taxon>Fungi</taxon>
        <taxon>Dikarya</taxon>
        <taxon>Ascomycota</taxon>
        <taxon>Taphrinomycotina</taxon>
        <taxon>Neolectales</taxon>
        <taxon>Neolectaceae</taxon>
        <taxon>Neolecta</taxon>
    </lineage>
</organism>
<evidence type="ECO:0000256" key="11">
    <source>
        <dbReference type="PROSITE-ProRule" id="PRU01393"/>
    </source>
</evidence>
<dbReference type="GO" id="GO:0019784">
    <property type="term" value="F:deNEDDylase activity"/>
    <property type="evidence" value="ECO:0007669"/>
    <property type="project" value="EnsemblFungi"/>
</dbReference>
<dbReference type="InterPro" id="IPR036959">
    <property type="entry name" value="Peptidase_C12_UCH_sf"/>
</dbReference>
<evidence type="ECO:0000256" key="10">
    <source>
        <dbReference type="PIRSR" id="PIRSR038120-2"/>
    </source>
</evidence>
<evidence type="ECO:0000256" key="5">
    <source>
        <dbReference type="ARBA" id="ARBA00022786"/>
    </source>
</evidence>
<dbReference type="CDD" id="cd09617">
    <property type="entry name" value="Peptidase_C12_UCH37_BAP1"/>
    <property type="match status" value="1"/>
</dbReference>
<dbReference type="InterPro" id="IPR017390">
    <property type="entry name" value="Ubiquitinyl_hydrolase_UCH37"/>
</dbReference>
<proteinExistence type="inferred from homology"/>
<gene>
    <name evidence="14" type="ORF">NEOLI_001452</name>
</gene>
<keyword evidence="4 11" id="KW-0645">Protease</keyword>
<dbReference type="OMA" id="YIQYEIQ"/>
<comment type="catalytic activity">
    <reaction evidence="1 11 12">
        <text>Thiol-dependent hydrolysis of ester, thioester, amide, peptide and isopeptide bonds formed by the C-terminal Gly of ubiquitin (a 76-residue protein attached to proteins as an intracellular targeting signal).</text>
        <dbReference type="EC" id="3.4.19.12"/>
    </reaction>
</comment>
<dbReference type="OrthoDB" id="1924260at2759"/>
<evidence type="ECO:0000256" key="4">
    <source>
        <dbReference type="ARBA" id="ARBA00022670"/>
    </source>
</evidence>
<feature type="site" description="Transition state stabilizer" evidence="11">
    <location>
        <position position="78"/>
    </location>
</feature>
<evidence type="ECO:0000256" key="6">
    <source>
        <dbReference type="ARBA" id="ARBA00022801"/>
    </source>
</evidence>
<dbReference type="Pfam" id="PF01088">
    <property type="entry name" value="Peptidase_C12"/>
    <property type="match status" value="1"/>
</dbReference>
<dbReference type="InterPro" id="IPR001578">
    <property type="entry name" value="Peptidase_C12_UCH"/>
</dbReference>
<evidence type="ECO:0000313" key="14">
    <source>
        <dbReference type="EMBL" id="OLL21631.1"/>
    </source>
</evidence>
<sequence>MSGWQLIESDPGVFTSLIESLGTKHVQVEELYSLDVAELGSLLPYGVIFLFKYVGSGKQEMFGRLDYDASHDMCFANQTINNACATQAILSVLLNRPEIELGPELLQFKEFSQHLPSEFRGEALKLIRSVHNSFARNEPWVNEDVKTATDDDDVFHFIAYLEHAGQLFELDGLREAPINHGTCSSFPEKVVQVIQQRINAYPANEIRFNLLAIVKDRRVHAQDIGDMALLQKEEERRRRWAKENELRKFNFLDLIITALKFEIDNIGIDNMIFKGTKRAKARRESGKPSVDGSER</sequence>
<dbReference type="GO" id="GO:0071629">
    <property type="term" value="P:cytoplasm protein quality control by the ubiquitin-proteasome system"/>
    <property type="evidence" value="ECO:0007669"/>
    <property type="project" value="EnsemblFungi"/>
</dbReference>
<evidence type="ECO:0000259" key="13">
    <source>
        <dbReference type="PROSITE" id="PS52048"/>
    </source>
</evidence>
<dbReference type="Pfam" id="PF18031">
    <property type="entry name" value="UCH_C"/>
    <property type="match status" value="1"/>
</dbReference>
<dbReference type="STRING" id="1198029.A0A1U7LGH5"/>
<dbReference type="PANTHER" id="PTHR10589">
    <property type="entry name" value="UBIQUITIN CARBOXYL-TERMINAL HYDROLASE"/>
    <property type="match status" value="1"/>
</dbReference>
<dbReference type="Gene3D" id="3.40.532.10">
    <property type="entry name" value="Peptidase C12, ubiquitin carboxyl-terminal hydrolase"/>
    <property type="match status" value="1"/>
</dbReference>
<evidence type="ECO:0000256" key="12">
    <source>
        <dbReference type="RuleBase" id="RU361215"/>
    </source>
</evidence>
<evidence type="ECO:0000256" key="3">
    <source>
        <dbReference type="ARBA" id="ARBA00009326"/>
    </source>
</evidence>